<dbReference type="AlphaFoldDB" id="T0HVR2"/>
<evidence type="ECO:0000313" key="8">
    <source>
        <dbReference type="Proteomes" id="UP000015525"/>
    </source>
</evidence>
<proteinExistence type="predicted"/>
<comment type="caution">
    <text evidence="7">The sequence shown here is derived from an EMBL/GenBank/DDBJ whole genome shotgun (WGS) entry which is preliminary data.</text>
</comment>
<evidence type="ECO:0000256" key="5">
    <source>
        <dbReference type="ARBA" id="ARBA00023014"/>
    </source>
</evidence>
<keyword evidence="8" id="KW-1185">Reference proteome</keyword>
<gene>
    <name evidence="7" type="ORF">L288_14775</name>
</gene>
<dbReference type="SUPFAM" id="SSF50022">
    <property type="entry name" value="ISP domain"/>
    <property type="match status" value="1"/>
</dbReference>
<sequence>MYPFNEGSFAARDCWYVAAFSEEVGREPLGRTILNEPVVVYRKEDGKPILRTRLFHAVMPETAKSCAYFFAMASTDHGILDEMEDYLRPVIGEDKFATEEIEKMLAIVGENPRELLIRTDRTAVEGRRMLQAMMDAEQSLVEER</sequence>
<dbReference type="Pfam" id="PF19112">
    <property type="entry name" value="VanA_C"/>
    <property type="match status" value="1"/>
</dbReference>
<evidence type="ECO:0000259" key="6">
    <source>
        <dbReference type="PROSITE" id="PS51296"/>
    </source>
</evidence>
<name>T0HVR2_9SPHN</name>
<keyword evidence="1" id="KW-0001">2Fe-2S</keyword>
<dbReference type="InterPro" id="IPR036922">
    <property type="entry name" value="Rieske_2Fe-2S_sf"/>
</dbReference>
<dbReference type="GO" id="GO:0051537">
    <property type="term" value="F:2 iron, 2 sulfur cluster binding"/>
    <property type="evidence" value="ECO:0007669"/>
    <property type="project" value="UniProtKB-KW"/>
</dbReference>
<dbReference type="InterPro" id="IPR017941">
    <property type="entry name" value="Rieske_2Fe-2S"/>
</dbReference>
<protein>
    <recommendedName>
        <fullName evidence="6">Rieske domain-containing protein</fullName>
    </recommendedName>
</protein>
<keyword evidence="3" id="KW-0560">Oxidoreductase</keyword>
<feature type="domain" description="Rieske" evidence="6">
    <location>
        <begin position="15"/>
        <end position="48"/>
    </location>
</feature>
<dbReference type="GO" id="GO:0046872">
    <property type="term" value="F:metal ion binding"/>
    <property type="evidence" value="ECO:0007669"/>
    <property type="project" value="UniProtKB-KW"/>
</dbReference>
<keyword evidence="4" id="KW-0408">Iron</keyword>
<organism evidence="7 8">
    <name type="scientific">Sphingobium quisquiliarum P25</name>
    <dbReference type="NCBI Taxonomy" id="1329909"/>
    <lineage>
        <taxon>Bacteria</taxon>
        <taxon>Pseudomonadati</taxon>
        <taxon>Pseudomonadota</taxon>
        <taxon>Alphaproteobacteria</taxon>
        <taxon>Sphingomonadales</taxon>
        <taxon>Sphingomonadaceae</taxon>
        <taxon>Sphingobium</taxon>
    </lineage>
</organism>
<dbReference type="GO" id="GO:0016491">
    <property type="term" value="F:oxidoreductase activity"/>
    <property type="evidence" value="ECO:0007669"/>
    <property type="project" value="UniProtKB-KW"/>
</dbReference>
<dbReference type="PATRIC" id="fig|1329909.3.peg.2843"/>
<keyword evidence="2" id="KW-0479">Metal-binding</keyword>
<evidence type="ECO:0000256" key="2">
    <source>
        <dbReference type="ARBA" id="ARBA00022723"/>
    </source>
</evidence>
<reference evidence="7 8" key="1">
    <citation type="journal article" date="2013" name="Genome Announc.">
        <title>Draft Genome Sequence of Sphingobium quisquiliarum Strain P25T, a Novel Hexachlorocyclohexane (HCH)-Degrading Bacterium Isolated from an HCH Dumpsite.</title>
        <authorList>
            <person name="Kumar Singh A."/>
            <person name="Sangwan N."/>
            <person name="Sharma A."/>
            <person name="Gupta V."/>
            <person name="Khurana J.P."/>
            <person name="Lal R."/>
        </authorList>
    </citation>
    <scope>NUCLEOTIDE SEQUENCE [LARGE SCALE GENOMIC DNA]</scope>
    <source>
        <strain evidence="7 8">P25</strain>
    </source>
</reference>
<evidence type="ECO:0000313" key="7">
    <source>
        <dbReference type="EMBL" id="EQB03365.1"/>
    </source>
</evidence>
<dbReference type="PROSITE" id="PS51296">
    <property type="entry name" value="RIESKE"/>
    <property type="match status" value="1"/>
</dbReference>
<dbReference type="Gene3D" id="3.90.380.10">
    <property type="entry name" value="Naphthalene 1,2-dioxygenase Alpha Subunit, Chain A, domain 1"/>
    <property type="match status" value="1"/>
</dbReference>
<dbReference type="SUPFAM" id="SSF55961">
    <property type="entry name" value="Bet v1-like"/>
    <property type="match status" value="1"/>
</dbReference>
<evidence type="ECO:0000256" key="4">
    <source>
        <dbReference type="ARBA" id="ARBA00023004"/>
    </source>
</evidence>
<dbReference type="EMBL" id="ATHO01000134">
    <property type="protein sequence ID" value="EQB03365.1"/>
    <property type="molecule type" value="Genomic_DNA"/>
</dbReference>
<dbReference type="InterPro" id="IPR044043">
    <property type="entry name" value="VanA_C_cat"/>
</dbReference>
<dbReference type="Proteomes" id="UP000015525">
    <property type="component" value="Unassembled WGS sequence"/>
</dbReference>
<accession>T0HVR2</accession>
<evidence type="ECO:0000256" key="1">
    <source>
        <dbReference type="ARBA" id="ARBA00022714"/>
    </source>
</evidence>
<evidence type="ECO:0000256" key="3">
    <source>
        <dbReference type="ARBA" id="ARBA00023002"/>
    </source>
</evidence>
<keyword evidence="5" id="KW-0411">Iron-sulfur</keyword>